<dbReference type="GO" id="GO:0032259">
    <property type="term" value="P:methylation"/>
    <property type="evidence" value="ECO:0007669"/>
    <property type="project" value="UniProtKB-KW"/>
</dbReference>
<comment type="function">
    <text evidence="1 19">Part of a complex that catalyzes the formation of methyl-coenzyme M and tetrahydromethanopterin from coenzyme M and methyl-tetrahydromethanopterin. This is an energy-conserving, sodium-ion translocating step.</text>
</comment>
<dbReference type="UniPathway" id="UPA00640">
    <property type="reaction ID" value="UER00698"/>
</dbReference>
<comment type="similarity">
    <text evidence="4 19">Belongs to the MtrE family.</text>
</comment>
<organism evidence="20 21">
    <name type="scientific">Methanobrevibacter arboriphilus JCM 13429 = DSM 1125</name>
    <dbReference type="NCBI Taxonomy" id="1300164"/>
    <lineage>
        <taxon>Archaea</taxon>
        <taxon>Methanobacteriati</taxon>
        <taxon>Methanobacteriota</taxon>
        <taxon>Methanomada group</taxon>
        <taxon>Methanobacteria</taxon>
        <taxon>Methanobacteriales</taxon>
        <taxon>Methanobacteriaceae</taxon>
        <taxon>Methanobrevibacter</taxon>
    </lineage>
</organism>
<keyword evidence="7 19" id="KW-1003">Cell membrane</keyword>
<keyword evidence="9 19" id="KW-0489">Methyltransferase</keyword>
<comment type="caution">
    <text evidence="20">The sequence shown here is derived from an EMBL/GenBank/DDBJ whole genome shotgun (WGS) entry which is preliminary data.</text>
</comment>
<keyword evidence="10 19" id="KW-0808">Transferase</keyword>
<gene>
    <name evidence="19 20" type="primary">mtrE</name>
    <name evidence="20" type="ORF">MBBAR_2c00420</name>
</gene>
<feature type="transmembrane region" description="Helical" evidence="19">
    <location>
        <begin position="63"/>
        <end position="82"/>
    </location>
</feature>
<dbReference type="NCBIfam" id="TIGR01113">
    <property type="entry name" value="mtrE"/>
    <property type="match status" value="1"/>
</dbReference>
<comment type="pathway">
    <text evidence="3 19">One-carbon metabolism; methanogenesis from CO(2); methyl-coenzyme M from 5,10-methylene-5,6,7,8-tetrahydromethanopterin: step 2/2.</text>
</comment>
<evidence type="ECO:0000256" key="15">
    <source>
        <dbReference type="ARBA" id="ARBA00023136"/>
    </source>
</evidence>
<dbReference type="GO" id="GO:0005737">
    <property type="term" value="C:cytoplasm"/>
    <property type="evidence" value="ECO:0007669"/>
    <property type="project" value="InterPro"/>
</dbReference>
<evidence type="ECO:0000256" key="19">
    <source>
        <dbReference type="HAMAP-Rule" id="MF_01098"/>
    </source>
</evidence>
<evidence type="ECO:0000256" key="13">
    <source>
        <dbReference type="ARBA" id="ARBA00022989"/>
    </source>
</evidence>
<evidence type="ECO:0000256" key="12">
    <source>
        <dbReference type="ARBA" id="ARBA00022967"/>
    </source>
</evidence>
<sequence>MDPITLGVVALMGAAATIAGTSEDLESDVGSMSNPNSQVQLAPQMGHLHRFINKAISGEPVAYGAWCGIAGSIAFVLISPMFNFNLMPIVGIAIGATIAALVHVVYSVTAHMGRIVSQSQFEQPLFMDALTQALGPIAGHGFITTFCIVSISYLMTIPLNGTPLHVFPLPLLAVLWGITIGAIGSSTGDVAYGAEREYQQYPFGGGIPVAIHGDIVTKSELGARNSIDTVNFCAKFGGPLTGFCFGTIVFLSFWITVVFGLVGGLIAGLIIVILLIIMNERLENFARTRYGPYKED</sequence>
<evidence type="ECO:0000256" key="17">
    <source>
        <dbReference type="ARBA" id="ARBA00044880"/>
    </source>
</evidence>
<dbReference type="InterPro" id="IPR005780">
    <property type="entry name" value="MeTrfase_E"/>
</dbReference>
<evidence type="ECO:0000256" key="18">
    <source>
        <dbReference type="ARBA" id="ARBA00044970"/>
    </source>
</evidence>
<feature type="transmembrane region" description="Helical" evidence="19">
    <location>
        <begin position="166"/>
        <end position="184"/>
    </location>
</feature>
<evidence type="ECO:0000256" key="8">
    <source>
        <dbReference type="ARBA" id="ARBA00022563"/>
    </source>
</evidence>
<evidence type="ECO:0000256" key="10">
    <source>
        <dbReference type="ARBA" id="ARBA00022679"/>
    </source>
</evidence>
<comment type="caution">
    <text evidence="19">Lacks conserved residue(s) required for the propagation of feature annotation.</text>
</comment>
<dbReference type="PIRSF" id="PIRSF016509">
    <property type="entry name" value="MtrE"/>
    <property type="match status" value="1"/>
</dbReference>
<reference evidence="20 21" key="1">
    <citation type="submission" date="2014-12" db="EMBL/GenBank/DDBJ databases">
        <title>Genome sequence of Methanobrevibacter arboriphilicus DH1, DSM1125.</title>
        <authorList>
            <person name="Poehlein A."/>
            <person name="Thauer R.K."/>
            <person name="Seedorf H."/>
            <person name="Daniel R."/>
        </authorList>
    </citation>
    <scope>NUCLEOTIDE SEQUENCE [LARGE SCALE GENOMIC DNA]</scope>
    <source>
        <strain evidence="20 21">DH1</strain>
    </source>
</reference>
<evidence type="ECO:0000313" key="21">
    <source>
        <dbReference type="Proteomes" id="UP000191661"/>
    </source>
</evidence>
<evidence type="ECO:0000256" key="4">
    <source>
        <dbReference type="ARBA" id="ARBA00009612"/>
    </source>
</evidence>
<dbReference type="OrthoDB" id="82302at2157"/>
<dbReference type="Pfam" id="PF04206">
    <property type="entry name" value="MtrE"/>
    <property type="match status" value="1"/>
</dbReference>
<dbReference type="HAMAP" id="MF_01098">
    <property type="entry name" value="MtrE"/>
    <property type="match status" value="1"/>
</dbReference>
<feature type="transmembrane region" description="Helical" evidence="19">
    <location>
        <begin position="248"/>
        <end position="277"/>
    </location>
</feature>
<keyword evidence="21" id="KW-1185">Reference proteome</keyword>
<evidence type="ECO:0000256" key="16">
    <source>
        <dbReference type="ARBA" id="ARBA00029819"/>
    </source>
</evidence>
<evidence type="ECO:0000256" key="2">
    <source>
        <dbReference type="ARBA" id="ARBA00004651"/>
    </source>
</evidence>
<dbReference type="GO" id="GO:0005886">
    <property type="term" value="C:plasma membrane"/>
    <property type="evidence" value="ECO:0007669"/>
    <property type="project" value="UniProtKB-SubCell"/>
</dbReference>
<evidence type="ECO:0000256" key="3">
    <source>
        <dbReference type="ARBA" id="ARBA00004839"/>
    </source>
</evidence>
<dbReference type="EC" id="7.2.1.4" evidence="18 19"/>
<keyword evidence="14 19" id="KW-0484">Methanogenesis</keyword>
<feature type="transmembrane region" description="Helical" evidence="19">
    <location>
        <begin position="133"/>
        <end position="154"/>
    </location>
</feature>
<dbReference type="GO" id="GO:0006730">
    <property type="term" value="P:one-carbon metabolic process"/>
    <property type="evidence" value="ECO:0007669"/>
    <property type="project" value="UniProtKB-UniRule"/>
</dbReference>
<accession>A0A1V6N4J0</accession>
<dbReference type="EMBL" id="JXMW01000002">
    <property type="protein sequence ID" value="OQD59594.1"/>
    <property type="molecule type" value="Genomic_DNA"/>
</dbReference>
<protein>
    <recommendedName>
        <fullName evidence="6 19">Tetrahydromethanopterin S-methyltransferase subunit E</fullName>
        <ecNumber evidence="18 19">7.2.1.4</ecNumber>
    </recommendedName>
    <alternativeName>
        <fullName evidence="16 19">N5-methyltetrahydromethanopterin--coenzyme M methyltransferase subunit E</fullName>
    </alternativeName>
</protein>
<dbReference type="GO" id="GO:0012506">
    <property type="term" value="C:vesicle membrane"/>
    <property type="evidence" value="ECO:0007669"/>
    <property type="project" value="InterPro"/>
</dbReference>
<evidence type="ECO:0000256" key="5">
    <source>
        <dbReference type="ARBA" id="ARBA00011616"/>
    </source>
</evidence>
<evidence type="ECO:0000256" key="11">
    <source>
        <dbReference type="ARBA" id="ARBA00022692"/>
    </source>
</evidence>
<proteinExistence type="inferred from homology"/>
<keyword evidence="15 19" id="KW-0472">Membrane</keyword>
<keyword evidence="8 19" id="KW-0554">One-carbon metabolism</keyword>
<keyword evidence="12 19" id="KW-1278">Translocase</keyword>
<comment type="subcellular location">
    <subcellularLocation>
        <location evidence="2 19">Cell membrane</location>
        <topology evidence="2 19">Multi-pass membrane protein</topology>
    </subcellularLocation>
</comment>
<dbReference type="GO" id="GO:0030269">
    <property type="term" value="F:tetrahydromethanopterin S-methyltransferase activity"/>
    <property type="evidence" value="ECO:0007669"/>
    <property type="project" value="UniProtKB-UniRule"/>
</dbReference>
<dbReference type="AlphaFoldDB" id="A0A1V6N4J0"/>
<evidence type="ECO:0000313" key="20">
    <source>
        <dbReference type="EMBL" id="OQD59594.1"/>
    </source>
</evidence>
<keyword evidence="11 19" id="KW-0812">Transmembrane</keyword>
<evidence type="ECO:0000256" key="9">
    <source>
        <dbReference type="ARBA" id="ARBA00022603"/>
    </source>
</evidence>
<evidence type="ECO:0000256" key="6">
    <source>
        <dbReference type="ARBA" id="ARBA00015120"/>
    </source>
</evidence>
<evidence type="ECO:0000256" key="1">
    <source>
        <dbReference type="ARBA" id="ARBA00002533"/>
    </source>
</evidence>
<feature type="transmembrane region" description="Helical" evidence="19">
    <location>
        <begin position="89"/>
        <end position="113"/>
    </location>
</feature>
<name>A0A1V6N4J0_METAZ</name>
<evidence type="ECO:0000256" key="14">
    <source>
        <dbReference type="ARBA" id="ARBA00022994"/>
    </source>
</evidence>
<dbReference type="GO" id="GO:0019386">
    <property type="term" value="P:methanogenesis, from carbon dioxide"/>
    <property type="evidence" value="ECO:0007669"/>
    <property type="project" value="UniProtKB-UniRule"/>
</dbReference>
<comment type="subunit">
    <text evidence="5 19">The complex is composed of 8 subunits; MtrA, MtrB, MtrC, MtrD, MtrE, MtrF, MtrG and MtrH.</text>
</comment>
<dbReference type="RefSeq" id="WP_080459571.1">
    <property type="nucleotide sequence ID" value="NZ_BBET01000038.1"/>
</dbReference>
<dbReference type="Proteomes" id="UP000191661">
    <property type="component" value="Unassembled WGS sequence"/>
</dbReference>
<evidence type="ECO:0000256" key="7">
    <source>
        <dbReference type="ARBA" id="ARBA00022475"/>
    </source>
</evidence>
<keyword evidence="13 19" id="KW-1133">Transmembrane helix</keyword>
<comment type="catalytic activity">
    <reaction evidence="17 19">
        <text>5-methyl-5,6,7,8-tetrahydromethanopterin + coenzyme M + 2 Na(+)(in) = 5,6,7,8-tetrahydromethanopterin + methyl-coenzyme M + 2 Na(+)(out)</text>
        <dbReference type="Rhea" id="RHEA:53492"/>
        <dbReference type="ChEBI" id="CHEBI:29101"/>
        <dbReference type="ChEBI" id="CHEBI:58103"/>
        <dbReference type="ChEBI" id="CHEBI:58116"/>
        <dbReference type="ChEBI" id="CHEBI:58286"/>
        <dbReference type="ChEBI" id="CHEBI:58319"/>
        <dbReference type="EC" id="7.2.1.4"/>
    </reaction>
</comment>